<proteinExistence type="inferred from homology"/>
<dbReference type="Pfam" id="PF07470">
    <property type="entry name" value="Glyco_hydro_88"/>
    <property type="match status" value="1"/>
</dbReference>
<feature type="active site" description="Proton donor" evidence="3">
    <location>
        <position position="174"/>
    </location>
</feature>
<dbReference type="InterPro" id="IPR010905">
    <property type="entry name" value="Glyco_hydro_88"/>
</dbReference>
<dbReference type="PANTHER" id="PTHR36845:SF1">
    <property type="entry name" value="HYDROLASE, PUTATIVE (AFU_ORTHOLOGUE AFUA_7G05090)-RELATED"/>
    <property type="match status" value="1"/>
</dbReference>
<keyword evidence="5" id="KW-0326">Glycosidase</keyword>
<dbReference type="SUPFAM" id="SSF48208">
    <property type="entry name" value="Six-hairpin glycosidases"/>
    <property type="match status" value="1"/>
</dbReference>
<feature type="binding site" evidence="4">
    <location>
        <position position="250"/>
    </location>
    <ligand>
        <name>substrate</name>
    </ligand>
</feature>
<dbReference type="PANTHER" id="PTHR36845">
    <property type="entry name" value="HYDROLASE, PUTATIVE (AFU_ORTHOLOGUE AFUA_7G05090)-RELATED"/>
    <property type="match status" value="1"/>
</dbReference>
<dbReference type="GO" id="GO:0000272">
    <property type="term" value="P:polysaccharide catabolic process"/>
    <property type="evidence" value="ECO:0007669"/>
    <property type="project" value="TreeGrafter"/>
</dbReference>
<evidence type="ECO:0000256" key="2">
    <source>
        <dbReference type="ARBA" id="ARBA00038358"/>
    </source>
</evidence>
<feature type="binding site" evidence="4">
    <location>
        <position position="113"/>
    </location>
    <ligand>
        <name>substrate</name>
    </ligand>
</feature>
<dbReference type="EC" id="3.2.1.179" evidence="5"/>
<dbReference type="AlphaFoldDB" id="A0A447KVH8"/>
<feature type="active site" description="Nucleophile" evidence="3">
    <location>
        <position position="113"/>
    </location>
</feature>
<dbReference type="InterPro" id="IPR008928">
    <property type="entry name" value="6-hairpin_glycosidase_sf"/>
</dbReference>
<comment type="similarity">
    <text evidence="2">Belongs to the glycosyl hydrolase 88 family.</text>
</comment>
<dbReference type="InterPro" id="IPR012341">
    <property type="entry name" value="6hp_glycosidase-like_sf"/>
</dbReference>
<dbReference type="GO" id="GO:0052757">
    <property type="term" value="F:chondroitin hydrolase activity"/>
    <property type="evidence" value="ECO:0007669"/>
    <property type="project" value="TreeGrafter"/>
</dbReference>
<feature type="binding site" evidence="4">
    <location>
        <position position="232"/>
    </location>
    <ligand>
        <name>substrate</name>
    </ligand>
</feature>
<dbReference type="Gene3D" id="1.50.10.10">
    <property type="match status" value="1"/>
</dbReference>
<protein>
    <submittedName>
        <fullName evidence="5">Unsaturated glucuronyl hydrolase</fullName>
        <ecNumber evidence="5">3.2.1.179</ecNumber>
    </submittedName>
</protein>
<feature type="binding site" evidence="4">
    <location>
        <position position="246"/>
    </location>
    <ligand>
        <name>substrate</name>
    </ligand>
</feature>
<dbReference type="InterPro" id="IPR052369">
    <property type="entry name" value="UG_Glycosaminoglycan_Hydrolase"/>
</dbReference>
<evidence type="ECO:0000313" key="6">
    <source>
        <dbReference type="Proteomes" id="UP000281391"/>
    </source>
</evidence>
<evidence type="ECO:0000256" key="4">
    <source>
        <dbReference type="PIRSR" id="PIRSR610905-2"/>
    </source>
</evidence>
<evidence type="ECO:0000313" key="5">
    <source>
        <dbReference type="EMBL" id="VDZ61422.1"/>
    </source>
</evidence>
<evidence type="ECO:0000256" key="1">
    <source>
        <dbReference type="ARBA" id="ARBA00022801"/>
    </source>
</evidence>
<organism evidence="5 6">
    <name type="scientific">Serratia odorifera</name>
    <dbReference type="NCBI Taxonomy" id="618"/>
    <lineage>
        <taxon>Bacteria</taxon>
        <taxon>Pseudomonadati</taxon>
        <taxon>Pseudomonadota</taxon>
        <taxon>Gammaproteobacteria</taxon>
        <taxon>Enterobacterales</taxon>
        <taxon>Yersiniaceae</taxon>
        <taxon>Serratia</taxon>
    </lineage>
</organism>
<evidence type="ECO:0000256" key="3">
    <source>
        <dbReference type="PIRSR" id="PIRSR610905-1"/>
    </source>
</evidence>
<dbReference type="KEGG" id="sof:NCTC11214_03745"/>
<accession>A0A447KVH8</accession>
<feature type="binding site" evidence="4">
    <location>
        <position position="174"/>
    </location>
    <ligand>
        <name>substrate</name>
    </ligand>
</feature>
<sequence>MSVSVTHEKLRPIELHQLDRAALTQRLNAARHRVLNKIDRNMARFGERFPGETCIDGRYPLTENVEWTTSFWTGQLWLAFELTGDDKYRRAAEVNVLSFGERITRRQDTATHDLGFLYTLSCVSAWRLTGNRPARGFSLLAAEALLERYNPQAGIIQAWGDLHDPEQAGRMIIDCNMNLPLLYWASEQTGDPRFADAARRHAAQAARYIVRPDASTYHTYYMDTVTGEPRYGNTHQGYADDSCWSRGQAWGIYGFLLSFAYSGERQMVDLAKRLANYFINRLPQDEVCHWDLALLGTDQPRDSSAAAIAVCGLLELVSQLPLLDAERASYEEMALRIMASLTENYLAQDDEPIDGLLKHSVYHMASGKGVDECCSWGGLLLSGSPDAADAELETLLVAEPAPERIMHASRPVSFLLRDTGNPLRQQFRKTN</sequence>
<keyword evidence="1 5" id="KW-0378">Hydrolase</keyword>
<reference evidence="5 6" key="1">
    <citation type="submission" date="2018-12" db="EMBL/GenBank/DDBJ databases">
        <authorList>
            <consortium name="Pathogen Informatics"/>
        </authorList>
    </citation>
    <scope>NUCLEOTIDE SEQUENCE [LARGE SCALE GENOMIC DNA]</scope>
    <source>
        <strain evidence="5 6">NCTC11214</strain>
    </source>
</reference>
<feature type="binding site" evidence="4">
    <location>
        <position position="234"/>
    </location>
    <ligand>
        <name>substrate</name>
    </ligand>
</feature>
<gene>
    <name evidence="5" type="primary">ugl</name>
    <name evidence="5" type="ORF">NCTC11214_03745</name>
</gene>
<dbReference type="EMBL" id="LR134117">
    <property type="protein sequence ID" value="VDZ61422.1"/>
    <property type="molecule type" value="Genomic_DNA"/>
</dbReference>
<name>A0A447KVH8_SEROD</name>
<dbReference type="Proteomes" id="UP000281391">
    <property type="component" value="Chromosome"/>
</dbReference>
<feature type="binding site" evidence="4">
    <location>
        <position position="366"/>
    </location>
    <ligand>
        <name>substrate</name>
    </ligand>
</feature>